<proteinExistence type="predicted"/>
<dbReference type="Gene3D" id="1.10.510.10">
    <property type="entry name" value="Transferase(Phosphotransferase) domain 1"/>
    <property type="match status" value="1"/>
</dbReference>
<keyword evidence="6" id="KW-0067">ATP-binding</keyword>
<feature type="domain" description="Protein kinase" evidence="8">
    <location>
        <begin position="21"/>
        <end position="280"/>
    </location>
</feature>
<feature type="transmembrane region" description="Helical" evidence="7">
    <location>
        <begin position="508"/>
        <end position="529"/>
    </location>
</feature>
<dbReference type="InterPro" id="IPR011009">
    <property type="entry name" value="Kinase-like_dom_sf"/>
</dbReference>
<keyword evidence="5 9" id="KW-0418">Kinase</keyword>
<feature type="transmembrane region" description="Helical" evidence="7">
    <location>
        <begin position="541"/>
        <end position="562"/>
    </location>
</feature>
<keyword evidence="7" id="KW-1133">Transmembrane helix</keyword>
<evidence type="ECO:0000313" key="9">
    <source>
        <dbReference type="EMBL" id="MDM8270847.1"/>
    </source>
</evidence>
<feature type="transmembrane region" description="Helical" evidence="7">
    <location>
        <begin position="324"/>
        <end position="344"/>
    </location>
</feature>
<name>A0ABT7V2M0_9ACTN</name>
<feature type="transmembrane region" description="Helical" evidence="7">
    <location>
        <begin position="420"/>
        <end position="440"/>
    </location>
</feature>
<keyword evidence="2" id="KW-0723">Serine/threonine-protein kinase</keyword>
<evidence type="ECO:0000259" key="8">
    <source>
        <dbReference type="PROSITE" id="PS50011"/>
    </source>
</evidence>
<evidence type="ECO:0000256" key="4">
    <source>
        <dbReference type="ARBA" id="ARBA00022741"/>
    </source>
</evidence>
<dbReference type="EMBL" id="JAUDEA010000004">
    <property type="protein sequence ID" value="MDM8270847.1"/>
    <property type="molecule type" value="Genomic_DNA"/>
</dbReference>
<keyword evidence="7" id="KW-0472">Membrane</keyword>
<reference evidence="9" key="2">
    <citation type="submission" date="2023-06" db="EMBL/GenBank/DDBJ databases">
        <authorList>
            <person name="Zeman M."/>
            <person name="Kubasova T."/>
            <person name="Jahodarova E."/>
            <person name="Nykrynova M."/>
            <person name="Rychlik I."/>
        </authorList>
    </citation>
    <scope>NUCLEOTIDE SEQUENCE</scope>
    <source>
        <strain evidence="9">153_Feed</strain>
    </source>
</reference>
<evidence type="ECO:0000256" key="6">
    <source>
        <dbReference type="ARBA" id="ARBA00022840"/>
    </source>
</evidence>
<reference evidence="9" key="1">
    <citation type="submission" date="2023-06" db="EMBL/GenBank/DDBJ databases">
        <title>Identification and characterization of horizontal gene transfer across gut microbiota members of farm animals based on homology search.</title>
        <authorList>
            <person name="Schwarzerova J."/>
            <person name="Nykrynova M."/>
            <person name="Jureckova K."/>
            <person name="Cejkova D."/>
            <person name="Rychlik I."/>
        </authorList>
    </citation>
    <scope>NUCLEOTIDE SEQUENCE</scope>
    <source>
        <strain evidence="9">153_Feed</strain>
    </source>
</reference>
<feature type="transmembrane region" description="Helical" evidence="7">
    <location>
        <begin position="452"/>
        <end position="477"/>
    </location>
</feature>
<dbReference type="PANTHER" id="PTHR43289">
    <property type="entry name" value="MITOGEN-ACTIVATED PROTEIN KINASE KINASE KINASE 20-RELATED"/>
    <property type="match status" value="1"/>
</dbReference>
<evidence type="ECO:0000256" key="7">
    <source>
        <dbReference type="SAM" id="Phobius"/>
    </source>
</evidence>
<feature type="transmembrane region" description="Helical" evidence="7">
    <location>
        <begin position="484"/>
        <end position="502"/>
    </location>
</feature>
<organism evidence="9 10">
    <name type="scientific">Thermophilibacter provencensis</name>
    <dbReference type="NCBI Taxonomy" id="1852386"/>
    <lineage>
        <taxon>Bacteria</taxon>
        <taxon>Bacillati</taxon>
        <taxon>Actinomycetota</taxon>
        <taxon>Coriobacteriia</taxon>
        <taxon>Coriobacteriales</taxon>
        <taxon>Atopobiaceae</taxon>
        <taxon>Thermophilibacter</taxon>
    </lineage>
</organism>
<dbReference type="Pfam" id="PF00069">
    <property type="entry name" value="Pkinase"/>
    <property type="match status" value="1"/>
</dbReference>
<dbReference type="SUPFAM" id="SSF56112">
    <property type="entry name" value="Protein kinase-like (PK-like)"/>
    <property type="match status" value="1"/>
</dbReference>
<evidence type="ECO:0000256" key="3">
    <source>
        <dbReference type="ARBA" id="ARBA00022679"/>
    </source>
</evidence>
<keyword evidence="7" id="KW-0812">Transmembrane</keyword>
<dbReference type="PROSITE" id="PS50011">
    <property type="entry name" value="PROTEIN_KINASE_DOM"/>
    <property type="match status" value="1"/>
</dbReference>
<dbReference type="GO" id="GO:0004674">
    <property type="term" value="F:protein serine/threonine kinase activity"/>
    <property type="evidence" value="ECO:0007669"/>
    <property type="project" value="UniProtKB-EC"/>
</dbReference>
<dbReference type="PANTHER" id="PTHR43289:SF6">
    <property type="entry name" value="SERINE_THREONINE-PROTEIN KINASE NEKL-3"/>
    <property type="match status" value="1"/>
</dbReference>
<keyword evidence="4" id="KW-0547">Nucleotide-binding</keyword>
<feature type="transmembrane region" description="Helical" evidence="7">
    <location>
        <begin position="375"/>
        <end position="408"/>
    </location>
</feature>
<dbReference type="Gene3D" id="3.30.200.20">
    <property type="entry name" value="Phosphorylase Kinase, domain 1"/>
    <property type="match status" value="1"/>
</dbReference>
<accession>A0ABT7V2M0</accession>
<dbReference type="SMART" id="SM00220">
    <property type="entry name" value="S_TKc"/>
    <property type="match status" value="1"/>
</dbReference>
<comment type="caution">
    <text evidence="9">The sequence shown here is derived from an EMBL/GenBank/DDBJ whole genome shotgun (WGS) entry which is preliminary data.</text>
</comment>
<evidence type="ECO:0000313" key="10">
    <source>
        <dbReference type="Proteomes" id="UP001529256"/>
    </source>
</evidence>
<protein>
    <recommendedName>
        <fullName evidence="1">non-specific serine/threonine protein kinase</fullName>
        <ecNumber evidence="1">2.7.11.1</ecNumber>
    </recommendedName>
</protein>
<keyword evidence="3 9" id="KW-0808">Transferase</keyword>
<evidence type="ECO:0000256" key="5">
    <source>
        <dbReference type="ARBA" id="ARBA00022777"/>
    </source>
</evidence>
<evidence type="ECO:0000256" key="1">
    <source>
        <dbReference type="ARBA" id="ARBA00012513"/>
    </source>
</evidence>
<dbReference type="InterPro" id="IPR008271">
    <property type="entry name" value="Ser/Thr_kinase_AS"/>
</dbReference>
<dbReference type="RefSeq" id="WP_289510940.1">
    <property type="nucleotide sequence ID" value="NZ_JAUDEA010000004.1"/>
</dbReference>
<feature type="transmembrane region" description="Helical" evidence="7">
    <location>
        <begin position="351"/>
        <end position="369"/>
    </location>
</feature>
<keyword evidence="10" id="KW-1185">Reference proteome</keyword>
<evidence type="ECO:0000256" key="2">
    <source>
        <dbReference type="ARBA" id="ARBA00022527"/>
    </source>
</evidence>
<dbReference type="EC" id="2.7.11.1" evidence="1"/>
<dbReference type="PROSITE" id="PS00108">
    <property type="entry name" value="PROTEIN_KINASE_ST"/>
    <property type="match status" value="1"/>
</dbReference>
<dbReference type="InterPro" id="IPR000719">
    <property type="entry name" value="Prot_kinase_dom"/>
</dbReference>
<gene>
    <name evidence="9" type="ORF">QUW25_04045</name>
</gene>
<dbReference type="CDD" id="cd14014">
    <property type="entry name" value="STKc_PknB_like"/>
    <property type="match status" value="1"/>
</dbReference>
<sequence length="580" mass="60672">MIETPHSDAMGEREEVLLGRYRVLERRGTGGFGTVCTCWDTRLQRRVAIKRIPLAADSGTTAEEALAEARTACMLAHPNIVTVYDFEAEGAYAYLVMEYVDGLNLAELLARVEGGVLTPEECAHVLACVARALSYAHENRVLHLDIKPTNIMVDRRGTVKLADFGMASLASAAGYGGARGGTVGYMPPEQIEGMLVDERTDVFSLATVIWQSLTGSDPFLARSAEESLTRIRRGPGRGLARTCPELSPDAELVLLDALAPAASERTPSVDDLAGELAPLLGDEREGATSLRDLVEQAEEDDGAIAAGRRARPGLDVRLPRLEGVLTRGLTAVATLAALRVVLLAAGTQGQALAVAPLLGCALAAVWPPFGGPLAGLALAWAIASASITGTATLLAWALALLLVLWLALFGRHDRLSSLPLLLPCCLPSPVSGAALAGFALDPLPAAATGALGYALGSLFHIAATVGPSSEALLAALAASWLRPAFWVMLAGSTACAWVSSIVALRGSVAAGVTGQALGLGSVILFSVLAARMENARILSALDWETVTLAVLWFVLLCIATVLRGPLYEDQEGGGTNEFSE</sequence>
<dbReference type="Proteomes" id="UP001529256">
    <property type="component" value="Unassembled WGS sequence"/>
</dbReference>